<dbReference type="Proteomes" id="UP000288216">
    <property type="component" value="Unassembled WGS sequence"/>
</dbReference>
<name>A0A401P6L6_SCYTO</name>
<keyword evidence="2" id="KW-1185">Reference proteome</keyword>
<reference evidence="1 2" key="1">
    <citation type="journal article" date="2018" name="Nat. Ecol. Evol.">
        <title>Shark genomes provide insights into elasmobranch evolution and the origin of vertebrates.</title>
        <authorList>
            <person name="Hara Y"/>
            <person name="Yamaguchi K"/>
            <person name="Onimaru K"/>
            <person name="Kadota M"/>
            <person name="Koyanagi M"/>
            <person name="Keeley SD"/>
            <person name="Tatsumi K"/>
            <person name="Tanaka K"/>
            <person name="Motone F"/>
            <person name="Kageyama Y"/>
            <person name="Nozu R"/>
            <person name="Adachi N"/>
            <person name="Nishimura O"/>
            <person name="Nakagawa R"/>
            <person name="Tanegashima C"/>
            <person name="Kiyatake I"/>
            <person name="Matsumoto R"/>
            <person name="Murakumo K"/>
            <person name="Nishida K"/>
            <person name="Terakita A"/>
            <person name="Kuratani S"/>
            <person name="Sato K"/>
            <person name="Hyodo S Kuraku.S."/>
        </authorList>
    </citation>
    <scope>NUCLEOTIDE SEQUENCE [LARGE SCALE GENOMIC DNA]</scope>
</reference>
<gene>
    <name evidence="1" type="ORF">scyTo_0008276</name>
</gene>
<evidence type="ECO:0000313" key="1">
    <source>
        <dbReference type="EMBL" id="GCB68758.1"/>
    </source>
</evidence>
<organism evidence="1 2">
    <name type="scientific">Scyliorhinus torazame</name>
    <name type="common">Cloudy catshark</name>
    <name type="synonym">Catulus torazame</name>
    <dbReference type="NCBI Taxonomy" id="75743"/>
    <lineage>
        <taxon>Eukaryota</taxon>
        <taxon>Metazoa</taxon>
        <taxon>Chordata</taxon>
        <taxon>Craniata</taxon>
        <taxon>Vertebrata</taxon>
        <taxon>Chondrichthyes</taxon>
        <taxon>Elasmobranchii</taxon>
        <taxon>Galeomorphii</taxon>
        <taxon>Galeoidea</taxon>
        <taxon>Carcharhiniformes</taxon>
        <taxon>Scyliorhinidae</taxon>
        <taxon>Scyliorhinus</taxon>
    </lineage>
</organism>
<comment type="caution">
    <text evidence="1">The sequence shown here is derived from an EMBL/GenBank/DDBJ whole genome shotgun (WGS) entry which is preliminary data.</text>
</comment>
<evidence type="ECO:0000313" key="2">
    <source>
        <dbReference type="Proteomes" id="UP000288216"/>
    </source>
</evidence>
<proteinExistence type="predicted"/>
<protein>
    <submittedName>
        <fullName evidence="1">Uncharacterized protein</fullName>
    </submittedName>
</protein>
<accession>A0A401P6L6</accession>
<dbReference type="EMBL" id="BFAA01003134">
    <property type="protein sequence ID" value="GCB68758.1"/>
    <property type="molecule type" value="Genomic_DNA"/>
</dbReference>
<dbReference type="AlphaFoldDB" id="A0A401P6L6"/>
<sequence length="93" mass="10690">MSGSKNQRPSSSIVTRQSVPTPAHWSMKQWVEYLDETFARHCKECTEDVTQMIASIKEVVDWVEEKMTTQGQEILKLQELATEREEESTAMAL</sequence>